<dbReference type="Proteomes" id="UP001144673">
    <property type="component" value="Chromosome 1"/>
</dbReference>
<evidence type="ECO:0000313" key="1">
    <source>
        <dbReference type="EMBL" id="KAJ4163942.1"/>
    </source>
</evidence>
<comment type="caution">
    <text evidence="1">The sequence shown here is derived from an EMBL/GenBank/DDBJ whole genome shotgun (WGS) entry which is preliminary data.</text>
</comment>
<reference evidence="1" key="1">
    <citation type="journal article" date="2023" name="Access Microbiol">
        <title>De-novo genome assembly for Akanthomyces muscarius, a biocontrol agent of insect agricultural pests.</title>
        <authorList>
            <person name="Erdos Z."/>
            <person name="Studholme D.J."/>
            <person name="Raymond B."/>
            <person name="Sharma M."/>
        </authorList>
    </citation>
    <scope>NUCLEOTIDE SEQUENCE</scope>
    <source>
        <strain evidence="1">Ve6</strain>
    </source>
</reference>
<dbReference type="GeneID" id="80892798"/>
<dbReference type="EMBL" id="JAJHUN010000001">
    <property type="protein sequence ID" value="KAJ4163942.1"/>
    <property type="molecule type" value="Genomic_DNA"/>
</dbReference>
<proteinExistence type="predicted"/>
<name>A0A9W8UPH3_AKAMU</name>
<keyword evidence="2" id="KW-1185">Reference proteome</keyword>
<gene>
    <name evidence="1" type="ORF">LMH87_005639</name>
</gene>
<dbReference type="KEGG" id="amus:LMH87_005639"/>
<dbReference type="RefSeq" id="XP_056058857.1">
    <property type="nucleotide sequence ID" value="XM_056203393.1"/>
</dbReference>
<accession>A0A9W8UPH3</accession>
<protein>
    <submittedName>
        <fullName evidence="1">Uncharacterized protein</fullName>
    </submittedName>
</protein>
<sequence>MPVTIKYYSSSRKEFRQKHGAEFADYINEPGNAQLGALVFDEAHVMNGIHESHASEKDPQKEPHATVQLSNQALRDQGACIQETQVYINGCAVFTHNYHGNSSSQHKATNQYIK</sequence>
<dbReference type="AlphaFoldDB" id="A0A9W8UPH3"/>
<organism evidence="1 2">
    <name type="scientific">Akanthomyces muscarius</name>
    <name type="common">Entomopathogenic fungus</name>
    <name type="synonym">Lecanicillium muscarium</name>
    <dbReference type="NCBI Taxonomy" id="2231603"/>
    <lineage>
        <taxon>Eukaryota</taxon>
        <taxon>Fungi</taxon>
        <taxon>Dikarya</taxon>
        <taxon>Ascomycota</taxon>
        <taxon>Pezizomycotina</taxon>
        <taxon>Sordariomycetes</taxon>
        <taxon>Hypocreomycetidae</taxon>
        <taxon>Hypocreales</taxon>
        <taxon>Cordycipitaceae</taxon>
        <taxon>Akanthomyces</taxon>
    </lineage>
</organism>
<evidence type="ECO:0000313" key="2">
    <source>
        <dbReference type="Proteomes" id="UP001144673"/>
    </source>
</evidence>